<dbReference type="InterPro" id="IPR006584">
    <property type="entry name" value="Cellulose-bd_IV"/>
</dbReference>
<dbReference type="Gene3D" id="3.40.720.10">
    <property type="entry name" value="Alkaline Phosphatase, subunit A"/>
    <property type="match status" value="2"/>
</dbReference>
<dbReference type="GO" id="GO:0030246">
    <property type="term" value="F:carbohydrate binding"/>
    <property type="evidence" value="ECO:0007669"/>
    <property type="project" value="InterPro"/>
</dbReference>
<dbReference type="Proteomes" id="UP000316598">
    <property type="component" value="Unassembled WGS sequence"/>
</dbReference>
<keyword evidence="2" id="KW-0479">Metal-binding</keyword>
<dbReference type="InterPro" id="IPR024607">
    <property type="entry name" value="Sulfatase_CS"/>
</dbReference>
<dbReference type="Pfam" id="PF03422">
    <property type="entry name" value="CBM_6"/>
    <property type="match status" value="1"/>
</dbReference>
<comment type="caution">
    <text evidence="8">The sequence shown here is derived from an EMBL/GenBank/DDBJ whole genome shotgun (WGS) entry which is preliminary data.</text>
</comment>
<dbReference type="EC" id="3.1.6.6" evidence="8"/>
<dbReference type="PANTHER" id="PTHR42693">
    <property type="entry name" value="ARYLSULFATASE FAMILY MEMBER"/>
    <property type="match status" value="1"/>
</dbReference>
<dbReference type="InterPro" id="IPR005084">
    <property type="entry name" value="CBM6"/>
</dbReference>
<dbReference type="Pfam" id="PF00884">
    <property type="entry name" value="Sulfatase"/>
    <property type="match status" value="2"/>
</dbReference>
<evidence type="ECO:0000256" key="5">
    <source>
        <dbReference type="ARBA" id="ARBA00022837"/>
    </source>
</evidence>
<evidence type="ECO:0000256" key="4">
    <source>
        <dbReference type="ARBA" id="ARBA00022801"/>
    </source>
</evidence>
<evidence type="ECO:0000256" key="2">
    <source>
        <dbReference type="ARBA" id="ARBA00022723"/>
    </source>
</evidence>
<reference evidence="8 9" key="1">
    <citation type="submission" date="2019-02" db="EMBL/GenBank/DDBJ databases">
        <title>Deep-cultivation of Planctomycetes and their phenomic and genomic characterization uncovers novel biology.</title>
        <authorList>
            <person name="Wiegand S."/>
            <person name="Jogler M."/>
            <person name="Boedeker C."/>
            <person name="Pinto D."/>
            <person name="Vollmers J."/>
            <person name="Rivas-Marin E."/>
            <person name="Kohn T."/>
            <person name="Peeters S.H."/>
            <person name="Heuer A."/>
            <person name="Rast P."/>
            <person name="Oberbeckmann S."/>
            <person name="Bunk B."/>
            <person name="Jeske O."/>
            <person name="Meyerdierks A."/>
            <person name="Storesund J.E."/>
            <person name="Kallscheuer N."/>
            <person name="Luecker S."/>
            <person name="Lage O.M."/>
            <person name="Pohl T."/>
            <person name="Merkel B.J."/>
            <person name="Hornburger P."/>
            <person name="Mueller R.-W."/>
            <person name="Bruemmer F."/>
            <person name="Labrenz M."/>
            <person name="Spormann A.M."/>
            <person name="Op Den Camp H."/>
            <person name="Overmann J."/>
            <person name="Amann R."/>
            <person name="Jetten M.S.M."/>
            <person name="Mascher T."/>
            <person name="Medema M.H."/>
            <person name="Devos D.P."/>
            <person name="Kaster A.-K."/>
            <person name="Ovreas L."/>
            <person name="Rohde M."/>
            <person name="Galperin M.Y."/>
            <person name="Jogler C."/>
        </authorList>
    </citation>
    <scope>NUCLEOTIDE SEQUENCE [LARGE SCALE GENOMIC DNA]</scope>
    <source>
        <strain evidence="8 9">Pla22</strain>
    </source>
</reference>
<keyword evidence="5" id="KW-0106">Calcium</keyword>
<dbReference type="RefSeq" id="WP_146513789.1">
    <property type="nucleotide sequence ID" value="NZ_SJPI01000001.1"/>
</dbReference>
<dbReference type="AlphaFoldDB" id="A0A5C5WS05"/>
<sequence precursor="true">MKPISLMLLMVAMGSFSVHGDSPPNIVVFLSDDHTITDSSVYGSTELATPNMARLAADGMTFDQAFVASPSCAPSRAALLTGLMPARNQAEANHSRPKAEIKKLPAYLQELGYEVVSFGKVGHYKHTPEYGFDVARHYQYHEDVAVPESLKWLRERNSSKPLCLFVGTNWPHVPWPTSEHYSPDEVSVPSTHVDTKETRLARARYCEAVHTMDRELGEVYDLAREKFGENMLFIHTSDHGAQWPFGKWNLYDDGIRTPLIASWPGHIVPKSRTQALVSWVDLLPTLVDAAGGQPDQELDGRSILPVLQGKTQTHSDAIFTVHSGDGNMNVFPSRSIRTQRWKLIINLRPEFRFTSHVTKVRDEDSYWDSWIEQAKTDSSAADKVRRYHERPRLELFDLQNDPLEQTNLATAQEHAARLAEMKERLVSWMQDQGDTQSVFGMPELLPRVGPKPNIITIFIDDMGWADLSCFGGTVQTINIDRLANAGIRFTNFYVNSPICSPSRTALTTGHYPARHRITSYLDNRNRNRERGMAQWLDVTAPTLPRMLSKVGYTAGHFGKWHMGGQRDVGDAPLITKYGFAASLTNFEGLGPRVLPLKDAYDGKPAVPHALGSDKLGHGPIEWEDRSVVTKRFVDRALQFIDDAVATKTPFFVNVWPDDVHSPFFPPKALRDDEQKRSLYHGVLKAMDDQLGELISRIENDETLRDNTLILIASDNGPEPGAGSAGSLRGHKGELWEGGIRSPLIVWGPKLIHPESMGSVNETTILSSVDLVASLIAMADAPTPENYRSDGENLLAALLGFSQENRSRPLFWRRPPDRPGTAARPCPDLAVRDQNWKLVCNLDGSGTQLFNLKRDVGETVNVSSKNKQVTRRLKSAVLEWNATLPVDGIQTIVVRGTESFRGKPNAIPGKIEAEHWDKGEAGIAYHDVDTQNRGESYREATQVDIEKRSDASNGHGVGWTQEDEWLVYTVEVAQTGVYDLEISVASDKSGGAFHLEFDGKDVTGPIDIPDTGGWEILKSIRKSGVSLTQGRQTMKLVMDKDGESGGVGDIDFIKFTIADDQ</sequence>
<feature type="signal peptide" evidence="6">
    <location>
        <begin position="1"/>
        <end position="20"/>
    </location>
</feature>
<dbReference type="GO" id="GO:0046872">
    <property type="term" value="F:metal ion binding"/>
    <property type="evidence" value="ECO:0007669"/>
    <property type="project" value="UniProtKB-KW"/>
</dbReference>
<evidence type="ECO:0000256" key="3">
    <source>
        <dbReference type="ARBA" id="ARBA00022729"/>
    </source>
</evidence>
<accession>A0A5C5WS05</accession>
<dbReference type="SUPFAM" id="SSF53649">
    <property type="entry name" value="Alkaline phosphatase-like"/>
    <property type="match status" value="2"/>
</dbReference>
<dbReference type="GO" id="GO:0004065">
    <property type="term" value="F:arylsulfatase activity"/>
    <property type="evidence" value="ECO:0007669"/>
    <property type="project" value="TreeGrafter"/>
</dbReference>
<protein>
    <submittedName>
        <fullName evidence="8">Choline-sulfatase</fullName>
        <ecNumber evidence="8">3.1.6.6</ecNumber>
    </submittedName>
</protein>
<dbReference type="SMART" id="SM00606">
    <property type="entry name" value="CBD_IV"/>
    <property type="match status" value="1"/>
</dbReference>
<dbReference type="EMBL" id="SJPI01000001">
    <property type="protein sequence ID" value="TWT53596.1"/>
    <property type="molecule type" value="Genomic_DNA"/>
</dbReference>
<dbReference type="PANTHER" id="PTHR42693:SF33">
    <property type="entry name" value="ARYLSULFATASE"/>
    <property type="match status" value="1"/>
</dbReference>
<name>A0A5C5WS05_9BACT</name>
<proteinExistence type="inferred from homology"/>
<dbReference type="GO" id="GO:0047753">
    <property type="term" value="F:choline-sulfatase activity"/>
    <property type="evidence" value="ECO:0007669"/>
    <property type="project" value="UniProtKB-EC"/>
</dbReference>
<evidence type="ECO:0000313" key="8">
    <source>
        <dbReference type="EMBL" id="TWT53596.1"/>
    </source>
</evidence>
<evidence type="ECO:0000256" key="6">
    <source>
        <dbReference type="SAM" id="SignalP"/>
    </source>
</evidence>
<dbReference type="Gene3D" id="2.60.120.260">
    <property type="entry name" value="Galactose-binding domain-like"/>
    <property type="match status" value="1"/>
</dbReference>
<dbReference type="InterPro" id="IPR017850">
    <property type="entry name" value="Alkaline_phosphatase_core_sf"/>
</dbReference>
<dbReference type="CDD" id="cd04080">
    <property type="entry name" value="CBM6_cellulase-like"/>
    <property type="match status" value="1"/>
</dbReference>
<feature type="chain" id="PRO_5022854602" evidence="6">
    <location>
        <begin position="21"/>
        <end position="1060"/>
    </location>
</feature>
<dbReference type="PROSITE" id="PS51175">
    <property type="entry name" value="CBM6"/>
    <property type="match status" value="1"/>
</dbReference>
<gene>
    <name evidence="8" type="primary">betC_2</name>
    <name evidence="8" type="ORF">Pla22_12260</name>
</gene>
<dbReference type="InterPro" id="IPR000917">
    <property type="entry name" value="Sulfatase_N"/>
</dbReference>
<keyword evidence="4 8" id="KW-0378">Hydrolase</keyword>
<dbReference type="InterPro" id="IPR050738">
    <property type="entry name" value="Sulfatase"/>
</dbReference>
<dbReference type="InterPro" id="IPR008979">
    <property type="entry name" value="Galactose-bd-like_sf"/>
</dbReference>
<dbReference type="SUPFAM" id="SSF49785">
    <property type="entry name" value="Galactose-binding domain-like"/>
    <property type="match status" value="1"/>
</dbReference>
<keyword evidence="3 6" id="KW-0732">Signal</keyword>
<keyword evidence="9" id="KW-1185">Reference proteome</keyword>
<organism evidence="8 9">
    <name type="scientific">Rubripirellula amarantea</name>
    <dbReference type="NCBI Taxonomy" id="2527999"/>
    <lineage>
        <taxon>Bacteria</taxon>
        <taxon>Pseudomonadati</taxon>
        <taxon>Planctomycetota</taxon>
        <taxon>Planctomycetia</taxon>
        <taxon>Pirellulales</taxon>
        <taxon>Pirellulaceae</taxon>
        <taxon>Rubripirellula</taxon>
    </lineage>
</organism>
<evidence type="ECO:0000259" key="7">
    <source>
        <dbReference type="PROSITE" id="PS51175"/>
    </source>
</evidence>
<dbReference type="CDD" id="cd16027">
    <property type="entry name" value="SGSH"/>
    <property type="match status" value="1"/>
</dbReference>
<evidence type="ECO:0000313" key="9">
    <source>
        <dbReference type="Proteomes" id="UP000316598"/>
    </source>
</evidence>
<feature type="domain" description="CBM6" evidence="7">
    <location>
        <begin position="929"/>
        <end position="1055"/>
    </location>
</feature>
<dbReference type="PROSITE" id="PS00523">
    <property type="entry name" value="SULFATASE_1"/>
    <property type="match status" value="1"/>
</dbReference>
<dbReference type="OrthoDB" id="9783154at2"/>
<evidence type="ECO:0000256" key="1">
    <source>
        <dbReference type="ARBA" id="ARBA00008779"/>
    </source>
</evidence>
<comment type="similarity">
    <text evidence="1">Belongs to the sulfatase family.</text>
</comment>
<dbReference type="Gene3D" id="3.30.1120.10">
    <property type="match status" value="1"/>
</dbReference>